<organism evidence="2 3">
    <name type="scientific">Saguinus oedipus</name>
    <name type="common">Cotton-top tamarin</name>
    <name type="synonym">Oedipomidas oedipus</name>
    <dbReference type="NCBI Taxonomy" id="9490"/>
    <lineage>
        <taxon>Eukaryota</taxon>
        <taxon>Metazoa</taxon>
        <taxon>Chordata</taxon>
        <taxon>Craniata</taxon>
        <taxon>Vertebrata</taxon>
        <taxon>Euteleostomi</taxon>
        <taxon>Mammalia</taxon>
        <taxon>Eutheria</taxon>
        <taxon>Euarchontoglires</taxon>
        <taxon>Primates</taxon>
        <taxon>Haplorrhini</taxon>
        <taxon>Platyrrhini</taxon>
        <taxon>Cebidae</taxon>
        <taxon>Callitrichinae</taxon>
        <taxon>Saguinus</taxon>
    </lineage>
</organism>
<keyword evidence="3" id="KW-1185">Reference proteome</keyword>
<evidence type="ECO:0000256" key="1">
    <source>
        <dbReference type="SAM" id="MobiDB-lite"/>
    </source>
</evidence>
<dbReference type="Proteomes" id="UP001266305">
    <property type="component" value="Unassembled WGS sequence"/>
</dbReference>
<accession>A0ABQ9TB83</accession>
<name>A0ABQ9TB83_SAGOE</name>
<gene>
    <name evidence="2" type="ORF">P7K49_039313</name>
</gene>
<comment type="caution">
    <text evidence="2">The sequence shown here is derived from an EMBL/GenBank/DDBJ whole genome shotgun (WGS) entry which is preliminary data.</text>
</comment>
<sequence>MNGVRTEAGVEVKAEAFAEVESARDVEPETVMGPCLYQGAWLSRVTPWSQKRKEWTCLKTQGLCSAHQSDSRFPLAPKRPFAVDGTPEVPHVTLQEKKKQDI</sequence>
<evidence type="ECO:0000313" key="2">
    <source>
        <dbReference type="EMBL" id="KAK2081966.1"/>
    </source>
</evidence>
<feature type="region of interest" description="Disordered" evidence="1">
    <location>
        <begin position="69"/>
        <end position="102"/>
    </location>
</feature>
<proteinExistence type="predicted"/>
<reference evidence="2 3" key="1">
    <citation type="submission" date="2023-05" db="EMBL/GenBank/DDBJ databases">
        <title>B98-5 Cell Line De Novo Hybrid Assembly: An Optical Mapping Approach.</title>
        <authorList>
            <person name="Kananen K."/>
            <person name="Auerbach J.A."/>
            <person name="Kautto E."/>
            <person name="Blachly J.S."/>
        </authorList>
    </citation>
    <scope>NUCLEOTIDE SEQUENCE [LARGE SCALE GENOMIC DNA]</scope>
    <source>
        <strain evidence="2">B95-8</strain>
        <tissue evidence="2">Cell line</tissue>
    </source>
</reference>
<evidence type="ECO:0000313" key="3">
    <source>
        <dbReference type="Proteomes" id="UP001266305"/>
    </source>
</evidence>
<feature type="non-terminal residue" evidence="2">
    <location>
        <position position="102"/>
    </location>
</feature>
<protein>
    <submittedName>
        <fullName evidence="2">Uncharacterized protein</fullName>
    </submittedName>
</protein>
<dbReference type="EMBL" id="JASSZA010000047">
    <property type="protein sequence ID" value="KAK2081966.1"/>
    <property type="molecule type" value="Genomic_DNA"/>
</dbReference>